<dbReference type="InterPro" id="IPR056726">
    <property type="entry name" value="DUF7824"/>
</dbReference>
<feature type="domain" description="DUF7824" evidence="3">
    <location>
        <begin position="474"/>
        <end position="631"/>
    </location>
</feature>
<protein>
    <submittedName>
        <fullName evidence="4">DUF6493 family protein</fullName>
    </submittedName>
</protein>
<evidence type="ECO:0000259" key="2">
    <source>
        <dbReference type="Pfam" id="PF20103"/>
    </source>
</evidence>
<keyword evidence="5" id="KW-1185">Reference proteome</keyword>
<evidence type="ECO:0000259" key="3">
    <source>
        <dbReference type="Pfam" id="PF25148"/>
    </source>
</evidence>
<evidence type="ECO:0000313" key="4">
    <source>
        <dbReference type="EMBL" id="GAA1191989.1"/>
    </source>
</evidence>
<dbReference type="Pfam" id="PF20103">
    <property type="entry name" value="DUF6493"/>
    <property type="match status" value="1"/>
</dbReference>
<reference evidence="5" key="1">
    <citation type="journal article" date="2019" name="Int. J. Syst. Evol. Microbiol.">
        <title>The Global Catalogue of Microorganisms (GCM) 10K type strain sequencing project: providing services to taxonomists for standard genome sequencing and annotation.</title>
        <authorList>
            <consortium name="The Broad Institute Genomics Platform"/>
            <consortium name="The Broad Institute Genome Sequencing Center for Infectious Disease"/>
            <person name="Wu L."/>
            <person name="Ma J."/>
        </authorList>
    </citation>
    <scope>NUCLEOTIDE SEQUENCE [LARGE SCALE GENOMIC DNA]</scope>
    <source>
        <strain evidence="5">JCM 12696</strain>
    </source>
</reference>
<dbReference type="InterPro" id="IPR045472">
    <property type="entry name" value="DUF6493"/>
</dbReference>
<evidence type="ECO:0000256" key="1">
    <source>
        <dbReference type="SAM" id="MobiDB-lite"/>
    </source>
</evidence>
<feature type="domain" description="DUF6493" evidence="2">
    <location>
        <begin position="113"/>
        <end position="319"/>
    </location>
</feature>
<proteinExistence type="predicted"/>
<dbReference type="EMBL" id="BAAAKV010000066">
    <property type="protein sequence ID" value="GAA1191989.1"/>
    <property type="molecule type" value="Genomic_DNA"/>
</dbReference>
<accession>A0ABP4FQE4</accession>
<dbReference type="Proteomes" id="UP001501371">
    <property type="component" value="Unassembled WGS sequence"/>
</dbReference>
<name>A0ABP4FQE4_9ACTN</name>
<feature type="region of interest" description="Disordered" evidence="1">
    <location>
        <begin position="402"/>
        <end position="431"/>
    </location>
</feature>
<organism evidence="4 5">
    <name type="scientific">Streptomyces hebeiensis</name>
    <dbReference type="NCBI Taxonomy" id="229486"/>
    <lineage>
        <taxon>Bacteria</taxon>
        <taxon>Bacillati</taxon>
        <taxon>Actinomycetota</taxon>
        <taxon>Actinomycetes</taxon>
        <taxon>Kitasatosporales</taxon>
        <taxon>Streptomycetaceae</taxon>
        <taxon>Streptomyces</taxon>
    </lineage>
</organism>
<comment type="caution">
    <text evidence="4">The sequence shown here is derived from an EMBL/GenBank/DDBJ whole genome shotgun (WGS) entry which is preliminary data.</text>
</comment>
<gene>
    <name evidence="4" type="ORF">GCM10009654_56700</name>
</gene>
<dbReference type="RefSeq" id="WP_344282646.1">
    <property type="nucleotide sequence ID" value="NZ_BAAAKV010000066.1"/>
</dbReference>
<sequence length="895" mass="96311">MTFTHDFPDCRVPDGTAAGIRALLDAVREGRVEDLPKLVGALTDAERRKALPVLKQWRKVTPRSWRGEGYLLVRQGLLLGGAGCCTGAAAAAQWLTSRDLWWAGHEDPGAVVGVLGDRAPDWLAEVARRLAERRAIGRWEYRLIKRLSLLAGCEPPMTDSFVLGWERDIPERGRTIEEKLRDDPFLKAAVPRLFEVDEAGSDFQYTWDTDPGWPDALAALAREGLLSRETLVEGCLSRLLRGGRLGIVKGFLALLTALDLTVDDRAARPLTWVRMLSSGHPLAAARAQETLAELDEAGRLETEHLVEASRAALFRTEKKIVRAQLAMLDKAIKRDRSLTDELLPVAVEAFGHEEHSLQDKALALAVRHRKHAGDAVLAELAGSAELLLPDLRRRATEKFGSVVAAEEADPPSAEAGETLPPVPGPERLDPAPLAPAELAEEVAALLRGKGTPAQEERALNSLVVHAHADLAGLRAALEPVVAAHRQPASWLSESVFAQALEAVVMFVMGEAAKEKTRTLRIQSGLGALRFRFQEYQCPHTAIWSVCLSRAAEIGARLELGAPLPFLLATPTWTTGSIDPSELAARLAAYEDSGTEPGPSDLTQALLRLDREVPPEARAAADRLTSPAGKRLAAWLASGGLPDPVLSRERERLRLRTPRPGVLVRAEALPGHGYHPEPFRSLLGAHDPVGSPCKCGDEGQCSPQALALLPQHREIIAARMLSTFAALAESDQLGRGVPVLPALAESGGPAGAATHLLVAYGLGARRFEEQLFAVDAMLVLAARGQLDAEALGLDIAELTSLRRLKPKRVVAALQEATRTGAYATVWTVLSGALPRLLAQDPSPADGALLALAADCAERSGARGAIPEIDELAARRGSSQLIKQGRRLRAALSRDTC</sequence>
<dbReference type="Pfam" id="PF25148">
    <property type="entry name" value="DUF7824"/>
    <property type="match status" value="1"/>
</dbReference>
<evidence type="ECO:0000313" key="5">
    <source>
        <dbReference type="Proteomes" id="UP001501371"/>
    </source>
</evidence>